<evidence type="ECO:0000256" key="5">
    <source>
        <dbReference type="ARBA" id="ARBA00022840"/>
    </source>
</evidence>
<dbReference type="PANTHER" id="PTHR43740">
    <property type="entry name" value="LEUCYL-TRNA SYNTHETASE"/>
    <property type="match status" value="1"/>
</dbReference>
<evidence type="ECO:0000259" key="14">
    <source>
        <dbReference type="Pfam" id="PF13603"/>
    </source>
</evidence>
<protein>
    <recommendedName>
        <fullName evidence="9">Leucine--tRNA ligase</fullName>
        <ecNumber evidence="9">6.1.1.4</ecNumber>
    </recommendedName>
    <alternativeName>
        <fullName evidence="9">Leucyl-tRNA synthetase</fullName>
        <shortName evidence="9">LeuRS</shortName>
    </alternativeName>
</protein>
<keyword evidence="3 9" id="KW-0436">Ligase</keyword>
<dbReference type="SUPFAM" id="SSF50677">
    <property type="entry name" value="ValRS/IleRS/LeuRS editing domain"/>
    <property type="match status" value="1"/>
</dbReference>
<dbReference type="GO" id="GO:0005524">
    <property type="term" value="F:ATP binding"/>
    <property type="evidence" value="ECO:0007669"/>
    <property type="project" value="UniProtKB-UniRule"/>
</dbReference>
<comment type="catalytic activity">
    <reaction evidence="8 9">
        <text>tRNA(Leu) + L-leucine + ATP = L-leucyl-tRNA(Leu) + AMP + diphosphate</text>
        <dbReference type="Rhea" id="RHEA:11688"/>
        <dbReference type="Rhea" id="RHEA-COMP:9613"/>
        <dbReference type="Rhea" id="RHEA-COMP:9622"/>
        <dbReference type="ChEBI" id="CHEBI:30616"/>
        <dbReference type="ChEBI" id="CHEBI:33019"/>
        <dbReference type="ChEBI" id="CHEBI:57427"/>
        <dbReference type="ChEBI" id="CHEBI:78442"/>
        <dbReference type="ChEBI" id="CHEBI:78494"/>
        <dbReference type="ChEBI" id="CHEBI:456215"/>
        <dbReference type="EC" id="6.1.1.4"/>
    </reaction>
</comment>
<evidence type="ECO:0000256" key="9">
    <source>
        <dbReference type="HAMAP-Rule" id="MF_00049"/>
    </source>
</evidence>
<evidence type="ECO:0000256" key="4">
    <source>
        <dbReference type="ARBA" id="ARBA00022741"/>
    </source>
</evidence>
<keyword evidence="4 9" id="KW-0547">Nucleotide-binding</keyword>
<keyword evidence="7 9" id="KW-0030">Aminoacyl-tRNA synthetase</keyword>
<dbReference type="InterPro" id="IPR013155">
    <property type="entry name" value="M/V/L/I-tRNA-synth_anticd-bd"/>
</dbReference>
<dbReference type="Proteomes" id="UP000779900">
    <property type="component" value="Unassembled WGS sequence"/>
</dbReference>
<organism evidence="15 16">
    <name type="scientific">candidate division WOR-3 bacterium</name>
    <dbReference type="NCBI Taxonomy" id="2052148"/>
    <lineage>
        <taxon>Bacteria</taxon>
        <taxon>Bacteria division WOR-3</taxon>
    </lineage>
</organism>
<evidence type="ECO:0000259" key="11">
    <source>
        <dbReference type="Pfam" id="PF00133"/>
    </source>
</evidence>
<name>A0A937XEX9_UNCW3</name>
<dbReference type="Pfam" id="PF00133">
    <property type="entry name" value="tRNA-synt_1"/>
    <property type="match status" value="1"/>
</dbReference>
<dbReference type="InterPro" id="IPR001412">
    <property type="entry name" value="aa-tRNA-synth_I_CS"/>
</dbReference>
<dbReference type="GO" id="GO:0006429">
    <property type="term" value="P:leucyl-tRNA aminoacylation"/>
    <property type="evidence" value="ECO:0007669"/>
    <property type="project" value="UniProtKB-UniRule"/>
</dbReference>
<dbReference type="CDD" id="cd07958">
    <property type="entry name" value="Anticodon_Ia_Leu_BEm"/>
    <property type="match status" value="1"/>
</dbReference>
<evidence type="ECO:0000259" key="13">
    <source>
        <dbReference type="Pfam" id="PF09334"/>
    </source>
</evidence>
<reference evidence="15" key="1">
    <citation type="submission" date="2019-03" db="EMBL/GenBank/DDBJ databases">
        <title>Lake Tanganyika Metagenome-Assembled Genomes (MAGs).</title>
        <authorList>
            <person name="Tran P."/>
        </authorList>
    </citation>
    <scope>NUCLEOTIDE SEQUENCE</scope>
    <source>
        <strain evidence="15">K_DeepCast_150m_m2_040</strain>
    </source>
</reference>
<dbReference type="InterPro" id="IPR014729">
    <property type="entry name" value="Rossmann-like_a/b/a_fold"/>
</dbReference>
<dbReference type="GO" id="GO:0005829">
    <property type="term" value="C:cytosol"/>
    <property type="evidence" value="ECO:0007669"/>
    <property type="project" value="TreeGrafter"/>
</dbReference>
<comment type="similarity">
    <text evidence="1 9 10">Belongs to the class-I aminoacyl-tRNA synthetase family.</text>
</comment>
<comment type="caution">
    <text evidence="9">Lacks conserved residue(s) required for the propagation of feature annotation.</text>
</comment>
<dbReference type="EMBL" id="VGIR01000063">
    <property type="protein sequence ID" value="MBM3332148.1"/>
    <property type="molecule type" value="Genomic_DNA"/>
</dbReference>
<feature type="short sequence motif" description="'KMSKS' region" evidence="9">
    <location>
        <begin position="594"/>
        <end position="598"/>
    </location>
</feature>
<proteinExistence type="inferred from homology"/>
<keyword evidence="2 9" id="KW-0963">Cytoplasm</keyword>
<dbReference type="PROSITE" id="PS00178">
    <property type="entry name" value="AA_TRNA_LIGASE_I"/>
    <property type="match status" value="1"/>
</dbReference>
<dbReference type="GO" id="GO:0002161">
    <property type="term" value="F:aminoacyl-tRNA deacylase activity"/>
    <property type="evidence" value="ECO:0007669"/>
    <property type="project" value="InterPro"/>
</dbReference>
<feature type="domain" description="Methionyl/Leucyl tRNA synthetase" evidence="13">
    <location>
        <begin position="46"/>
        <end position="191"/>
    </location>
</feature>
<dbReference type="Gene3D" id="3.40.50.620">
    <property type="entry name" value="HUPs"/>
    <property type="match status" value="2"/>
</dbReference>
<feature type="domain" description="Methionyl/Valyl/Leucyl/Isoleucyl-tRNA synthetase anticodon-binding" evidence="12">
    <location>
        <begin position="676"/>
        <end position="792"/>
    </location>
</feature>
<dbReference type="Pfam" id="PF08264">
    <property type="entry name" value="Anticodon_1"/>
    <property type="match status" value="1"/>
</dbReference>
<dbReference type="InterPro" id="IPR009080">
    <property type="entry name" value="tRNAsynth_Ia_anticodon-bd"/>
</dbReference>
<dbReference type="PRINTS" id="PR00985">
    <property type="entry name" value="TRNASYNTHLEU"/>
</dbReference>
<evidence type="ECO:0000256" key="1">
    <source>
        <dbReference type="ARBA" id="ARBA00005594"/>
    </source>
</evidence>
<evidence type="ECO:0000256" key="3">
    <source>
        <dbReference type="ARBA" id="ARBA00022598"/>
    </source>
</evidence>
<evidence type="ECO:0000256" key="10">
    <source>
        <dbReference type="RuleBase" id="RU363035"/>
    </source>
</evidence>
<evidence type="ECO:0000313" key="16">
    <source>
        <dbReference type="Proteomes" id="UP000779900"/>
    </source>
</evidence>
<feature type="domain" description="Leucyl-tRNA synthetase editing" evidence="14">
    <location>
        <begin position="231"/>
        <end position="418"/>
    </location>
</feature>
<comment type="caution">
    <text evidence="15">The sequence shown here is derived from an EMBL/GenBank/DDBJ whole genome shotgun (WGS) entry which is preliminary data.</text>
</comment>
<evidence type="ECO:0000256" key="7">
    <source>
        <dbReference type="ARBA" id="ARBA00023146"/>
    </source>
</evidence>
<dbReference type="FunFam" id="1.10.730.10:FF:000002">
    <property type="entry name" value="Leucine--tRNA ligase"/>
    <property type="match status" value="1"/>
</dbReference>
<dbReference type="PANTHER" id="PTHR43740:SF2">
    <property type="entry name" value="LEUCINE--TRNA LIGASE, MITOCHONDRIAL"/>
    <property type="match status" value="1"/>
</dbReference>
<dbReference type="EC" id="6.1.1.4" evidence="9"/>
<dbReference type="HAMAP" id="MF_00049_B">
    <property type="entry name" value="Leu_tRNA_synth_B"/>
    <property type="match status" value="1"/>
</dbReference>
<dbReference type="CDD" id="cd00812">
    <property type="entry name" value="LeuRS_core"/>
    <property type="match status" value="1"/>
</dbReference>
<evidence type="ECO:0000256" key="6">
    <source>
        <dbReference type="ARBA" id="ARBA00022917"/>
    </source>
</evidence>
<dbReference type="SUPFAM" id="SSF52374">
    <property type="entry name" value="Nucleotidylyl transferase"/>
    <property type="match status" value="1"/>
</dbReference>
<accession>A0A937XEX9</accession>
<gene>
    <name evidence="9" type="primary">leuS</name>
    <name evidence="15" type="ORF">FJY68_09940</name>
</gene>
<dbReference type="InterPro" id="IPR015413">
    <property type="entry name" value="Methionyl/Leucyl_tRNA_Synth"/>
</dbReference>
<dbReference type="Gene3D" id="1.10.730.10">
    <property type="entry name" value="Isoleucyl-tRNA Synthetase, Domain 1"/>
    <property type="match status" value="1"/>
</dbReference>
<keyword evidence="5 9" id="KW-0067">ATP-binding</keyword>
<dbReference type="GO" id="GO:0004823">
    <property type="term" value="F:leucine-tRNA ligase activity"/>
    <property type="evidence" value="ECO:0007669"/>
    <property type="project" value="UniProtKB-UniRule"/>
</dbReference>
<dbReference type="InterPro" id="IPR002300">
    <property type="entry name" value="aa-tRNA-synth_Ia"/>
</dbReference>
<dbReference type="InterPro" id="IPR002302">
    <property type="entry name" value="Leu-tRNA-ligase"/>
</dbReference>
<dbReference type="SUPFAM" id="SSF47323">
    <property type="entry name" value="Anticodon-binding domain of a subclass of class I aminoacyl-tRNA synthetases"/>
    <property type="match status" value="1"/>
</dbReference>
<evidence type="ECO:0000256" key="8">
    <source>
        <dbReference type="ARBA" id="ARBA00047469"/>
    </source>
</evidence>
<dbReference type="Gene3D" id="3.10.20.590">
    <property type="match status" value="1"/>
</dbReference>
<dbReference type="Pfam" id="PF09334">
    <property type="entry name" value="tRNA-synt_1g"/>
    <property type="match status" value="1"/>
</dbReference>
<evidence type="ECO:0000259" key="12">
    <source>
        <dbReference type="Pfam" id="PF08264"/>
    </source>
</evidence>
<evidence type="ECO:0000313" key="15">
    <source>
        <dbReference type="EMBL" id="MBM3332148.1"/>
    </source>
</evidence>
<sequence>MRSEKRTDGERTRVAYPAREIEKRWQEFWQEQGTFHTEPDPKRKFYVLVMFFYPSGDVHMGHCRNYVIGDVLCRFRKMQGYDVLHPFGWDAFGLPAENAAIAHGNHPSYWTFESIKTARQSLKLLGIGYDWDREVTTCLPEYYRWNQWLFIKLYERGLAYRKEASVNWCPNCQTVLANEQVKEGVCYRCKATVDKRKLTQWFLKISQYAQELLDGIDKLDRWPENVKTMQRHWIGRSDGVEVDFSLAETGEKVPVFTTRPDTLHGVTFMALAPDSVLAETIARGTTHEKEVEEFRKRINVRPEIERLAATGDKEGVFTGKYAVNPLTGDQVPIYLADFVLASYGTGMVMAVPGHDQRDFEFARKYKIPIKVVIESPKSGVRSPNELTEAYTDVGVMVNSGQFDGTRSDVGMVKVSDYLERAGTGRRVVNFRLKDWLVSRQRYWGTPIPMLHCQDCGVVPVPVEQLPVLLPEDIKDYKPKGKSVLEGVESFINTTCPKCGGPARRDPDTMDTFVDSSWYHLRYTDAHNGQLPFGKNEADKWLPIDEYIGGIEHATGHLIFFRFFTRALHDMGMLAVAEPCLTLHTQGMVSLDGVTMSSSKRVGVWVGEFVPEHGADVGRLAVLFAAPPEKGMDWTEDLVTGVTRFVNRLWRLYEGNAERVRFERPDTGRLTGNELKLYTRLNQTIAKTIADCEGFQFNTAIAAQMEFLNDLSAFTDRESAVYGFALGQLIHLLAPFTPHLAEELWHRSRPDAGSLFGERFPEADAKFLVFDEMVIPVQVDGKVRDRVSVLRTATESEVKEAALASPGIAAFLAGRQVVKVIYVKDRLVNMVLAKEQQ</sequence>
<dbReference type="Pfam" id="PF13603">
    <property type="entry name" value="tRNA-synt_1_2"/>
    <property type="match status" value="1"/>
</dbReference>
<evidence type="ECO:0000256" key="2">
    <source>
        <dbReference type="ARBA" id="ARBA00022490"/>
    </source>
</evidence>
<dbReference type="InterPro" id="IPR025709">
    <property type="entry name" value="Leu_tRNA-synth_edit"/>
</dbReference>
<feature type="domain" description="Aminoacyl-tRNA synthetase class Ia" evidence="11">
    <location>
        <begin position="433"/>
        <end position="629"/>
    </location>
</feature>
<comment type="subcellular location">
    <subcellularLocation>
        <location evidence="9">Cytoplasm</location>
    </subcellularLocation>
</comment>
<dbReference type="InterPro" id="IPR009008">
    <property type="entry name" value="Val/Leu/Ile-tRNA-synth_edit"/>
</dbReference>
<dbReference type="NCBIfam" id="TIGR00396">
    <property type="entry name" value="leuS_bact"/>
    <property type="match status" value="1"/>
</dbReference>
<keyword evidence="6 9" id="KW-0648">Protein biosynthesis</keyword>
<dbReference type="AlphaFoldDB" id="A0A937XEX9"/>